<dbReference type="EC" id="1.2.1.84" evidence="10"/>
<dbReference type="CDD" id="cd09071">
    <property type="entry name" value="FAR_C"/>
    <property type="match status" value="1"/>
</dbReference>
<feature type="domain" description="Fatty acyl-CoA reductase C-terminal" evidence="11">
    <location>
        <begin position="391"/>
        <end position="483"/>
    </location>
</feature>
<comment type="subcellular location">
    <subcellularLocation>
        <location evidence="1">Membrane</location>
        <topology evidence="1">Multi-pass membrane protein</topology>
    </subcellularLocation>
</comment>
<feature type="transmembrane region" description="Helical" evidence="10">
    <location>
        <begin position="500"/>
        <end position="525"/>
    </location>
</feature>
<keyword evidence="5 10" id="KW-0521">NADP</keyword>
<dbReference type="OrthoDB" id="429813at2759"/>
<evidence type="ECO:0000256" key="4">
    <source>
        <dbReference type="ARBA" id="ARBA00022692"/>
    </source>
</evidence>
<sequence length="532" mass="61106">MSSGGSNAYINDIVDFSESVKNEKSEIAEFFAHTNVLVTGGTGFLGKLLIEKLLRTCSDIVRIYMIVRPKKGKTALERFKENFEEVVFDKLRREQPNVLQKVVMLEGDAMLEDYGLSQENKNILMDTNVIFHAAATVRFDEKIRVALNINVKNTKFLLTFAKSLPNLKAFVHVSTAFSPCIHKTIEEIHYKNNMDADKVLILLDILDDEKLQKLTPVLLDEWPNTYIFTKSLGENIVLKYSNDLPICIVRPSIVISTYKEPISAWINNMYGATGVTMGSATGLLRTLYCIPENIADIIPADYVISNIISAAWDIGNRKIAVTSDQISNLPEEIKVPVYNMVSSCQNPISWGDYMKKVEHYAFEVPSIKILWYYMLILNRYLLMHKICVFVLHIVPAIIVDTLAYITGHEPILLNIYKKIHKFSNVIHYFATNEWKFHNDNVMKLWKKMNSHDQEIFNFNTGDLDWDAYFYVNVRGLRTYLLNDPMDTMDDAIVRCTRLRVAHYTIVTVVTLLFAWIAVSFTRFVWSFCPLSH</sequence>
<dbReference type="PANTHER" id="PTHR11011:SF60">
    <property type="entry name" value="FATTY ACYL-COA REDUCTASE-RELATED"/>
    <property type="match status" value="1"/>
</dbReference>
<name>A0A310SC03_9HYME</name>
<gene>
    <name evidence="13" type="ORF">WN48_07918</name>
</gene>
<dbReference type="InterPro" id="IPR036291">
    <property type="entry name" value="NAD(P)-bd_dom_sf"/>
</dbReference>
<keyword evidence="7 10" id="KW-0443">Lipid metabolism</keyword>
<evidence type="ECO:0000256" key="8">
    <source>
        <dbReference type="ARBA" id="ARBA00023136"/>
    </source>
</evidence>
<dbReference type="GO" id="GO:0005777">
    <property type="term" value="C:peroxisome"/>
    <property type="evidence" value="ECO:0007669"/>
    <property type="project" value="TreeGrafter"/>
</dbReference>
<dbReference type="EMBL" id="KQ764772">
    <property type="protein sequence ID" value="OAD54398.1"/>
    <property type="molecule type" value="Genomic_DNA"/>
</dbReference>
<comment type="catalytic activity">
    <reaction evidence="9 10">
        <text>a long-chain fatty acyl-CoA + 2 NADPH + 2 H(+) = a long-chain primary fatty alcohol + 2 NADP(+) + CoA</text>
        <dbReference type="Rhea" id="RHEA:52716"/>
        <dbReference type="ChEBI" id="CHEBI:15378"/>
        <dbReference type="ChEBI" id="CHEBI:57287"/>
        <dbReference type="ChEBI" id="CHEBI:57783"/>
        <dbReference type="ChEBI" id="CHEBI:58349"/>
        <dbReference type="ChEBI" id="CHEBI:77396"/>
        <dbReference type="ChEBI" id="CHEBI:83139"/>
        <dbReference type="EC" id="1.2.1.84"/>
    </reaction>
</comment>
<dbReference type="AlphaFoldDB" id="A0A310SC03"/>
<accession>A0A310SC03</accession>
<proteinExistence type="inferred from homology"/>
<evidence type="ECO:0000256" key="7">
    <source>
        <dbReference type="ARBA" id="ARBA00023098"/>
    </source>
</evidence>
<evidence type="ECO:0000256" key="10">
    <source>
        <dbReference type="RuleBase" id="RU363097"/>
    </source>
</evidence>
<dbReference type="PANTHER" id="PTHR11011">
    <property type="entry name" value="MALE STERILITY PROTEIN 2-RELATED"/>
    <property type="match status" value="1"/>
</dbReference>
<evidence type="ECO:0000256" key="6">
    <source>
        <dbReference type="ARBA" id="ARBA00022989"/>
    </source>
</evidence>
<dbReference type="Proteomes" id="UP000250275">
    <property type="component" value="Unassembled WGS sequence"/>
</dbReference>
<dbReference type="GO" id="GO:0080019">
    <property type="term" value="F:alcohol-forming very long-chain fatty acyl-CoA reductase activity"/>
    <property type="evidence" value="ECO:0007669"/>
    <property type="project" value="InterPro"/>
</dbReference>
<evidence type="ECO:0000313" key="13">
    <source>
        <dbReference type="EMBL" id="OAD54398.1"/>
    </source>
</evidence>
<dbReference type="GO" id="GO:0016020">
    <property type="term" value="C:membrane"/>
    <property type="evidence" value="ECO:0007669"/>
    <property type="project" value="UniProtKB-SubCell"/>
</dbReference>
<organism evidence="13 14">
    <name type="scientific">Eufriesea mexicana</name>
    <dbReference type="NCBI Taxonomy" id="516756"/>
    <lineage>
        <taxon>Eukaryota</taxon>
        <taxon>Metazoa</taxon>
        <taxon>Ecdysozoa</taxon>
        <taxon>Arthropoda</taxon>
        <taxon>Hexapoda</taxon>
        <taxon>Insecta</taxon>
        <taxon>Pterygota</taxon>
        <taxon>Neoptera</taxon>
        <taxon>Endopterygota</taxon>
        <taxon>Hymenoptera</taxon>
        <taxon>Apocrita</taxon>
        <taxon>Aculeata</taxon>
        <taxon>Apoidea</taxon>
        <taxon>Anthophila</taxon>
        <taxon>Apidae</taxon>
        <taxon>Eufriesea</taxon>
    </lineage>
</organism>
<evidence type="ECO:0000313" key="14">
    <source>
        <dbReference type="Proteomes" id="UP000250275"/>
    </source>
</evidence>
<dbReference type="Pfam" id="PF07993">
    <property type="entry name" value="NAD_binding_4"/>
    <property type="match status" value="1"/>
</dbReference>
<comment type="similarity">
    <text evidence="2 10">Belongs to the fatty acyl-CoA reductase family.</text>
</comment>
<evidence type="ECO:0000259" key="11">
    <source>
        <dbReference type="Pfam" id="PF03015"/>
    </source>
</evidence>
<keyword evidence="10" id="KW-0560">Oxidoreductase</keyword>
<evidence type="ECO:0000259" key="12">
    <source>
        <dbReference type="Pfam" id="PF07993"/>
    </source>
</evidence>
<dbReference type="Pfam" id="PF03015">
    <property type="entry name" value="Sterile"/>
    <property type="match status" value="1"/>
</dbReference>
<evidence type="ECO:0000256" key="3">
    <source>
        <dbReference type="ARBA" id="ARBA00022516"/>
    </source>
</evidence>
<evidence type="ECO:0000256" key="1">
    <source>
        <dbReference type="ARBA" id="ARBA00004141"/>
    </source>
</evidence>
<evidence type="ECO:0000256" key="5">
    <source>
        <dbReference type="ARBA" id="ARBA00022857"/>
    </source>
</evidence>
<dbReference type="FunFam" id="3.40.50.720:FF:000143">
    <property type="entry name" value="Fatty acyl-CoA reductase"/>
    <property type="match status" value="1"/>
</dbReference>
<comment type="function">
    <text evidence="10">Catalyzes the reduction of fatty acyl-CoA to fatty alcohols.</text>
</comment>
<keyword evidence="8 10" id="KW-0472">Membrane</keyword>
<keyword evidence="6 10" id="KW-1133">Transmembrane helix</keyword>
<keyword evidence="3 10" id="KW-0444">Lipid biosynthesis</keyword>
<evidence type="ECO:0000256" key="9">
    <source>
        <dbReference type="ARBA" id="ARBA00052530"/>
    </source>
</evidence>
<feature type="domain" description="Thioester reductase (TE)" evidence="12">
    <location>
        <begin position="38"/>
        <end position="306"/>
    </location>
</feature>
<reference evidence="13 14" key="1">
    <citation type="submission" date="2015-07" db="EMBL/GenBank/DDBJ databases">
        <title>The genome of Eufriesea mexicana.</title>
        <authorList>
            <person name="Pan H."/>
            <person name="Kapheim K."/>
        </authorList>
    </citation>
    <scope>NUCLEOTIDE SEQUENCE [LARGE SCALE GENOMIC DNA]</scope>
    <source>
        <strain evidence="13">0111107269</strain>
        <tissue evidence="13">Whole body</tissue>
    </source>
</reference>
<dbReference type="InterPro" id="IPR013120">
    <property type="entry name" value="FAR_NAD-bd"/>
</dbReference>
<dbReference type="GO" id="GO:0035336">
    <property type="term" value="P:long-chain fatty-acyl-CoA metabolic process"/>
    <property type="evidence" value="ECO:0007669"/>
    <property type="project" value="TreeGrafter"/>
</dbReference>
<dbReference type="InterPro" id="IPR033640">
    <property type="entry name" value="FAR_C"/>
</dbReference>
<keyword evidence="4 10" id="KW-0812">Transmembrane</keyword>
<evidence type="ECO:0000256" key="2">
    <source>
        <dbReference type="ARBA" id="ARBA00005928"/>
    </source>
</evidence>
<dbReference type="GO" id="GO:0102965">
    <property type="term" value="F:alcohol-forming long-chain fatty acyl-CoA reductase activity"/>
    <property type="evidence" value="ECO:0007669"/>
    <property type="project" value="UniProtKB-EC"/>
</dbReference>
<dbReference type="Gene3D" id="3.40.50.720">
    <property type="entry name" value="NAD(P)-binding Rossmann-like Domain"/>
    <property type="match status" value="1"/>
</dbReference>
<dbReference type="SUPFAM" id="SSF51735">
    <property type="entry name" value="NAD(P)-binding Rossmann-fold domains"/>
    <property type="match status" value="1"/>
</dbReference>
<dbReference type="InterPro" id="IPR026055">
    <property type="entry name" value="FAR"/>
</dbReference>
<protein>
    <recommendedName>
        <fullName evidence="10">Fatty acyl-CoA reductase</fullName>
        <ecNumber evidence="10">1.2.1.84</ecNumber>
    </recommendedName>
</protein>
<keyword evidence="14" id="KW-1185">Reference proteome</keyword>
<dbReference type="CDD" id="cd05236">
    <property type="entry name" value="FAR-N_SDR_e"/>
    <property type="match status" value="1"/>
</dbReference>